<gene>
    <name evidence="1" type="ORF">D7S89_15215</name>
</gene>
<evidence type="ECO:0000313" key="2">
    <source>
        <dbReference type="Proteomes" id="UP000280434"/>
    </source>
</evidence>
<dbReference type="InterPro" id="IPR031817">
    <property type="entry name" value="DotD"/>
</dbReference>
<sequence>MRSTYVLTAALISCLAGCVTQPAPVDETGHKLDGQLDDSARRIDALLVDISRAGGISAVVPKSGTVLVSGEFMTVQWRGDAPEVLRKIAEAKGLQFSVSGRAVPLPVSIDATNTSFVQVLENIGTQLGGRADVVLKADALELRYRAL</sequence>
<reference evidence="1 2" key="1">
    <citation type="submission" date="2018-10" db="EMBL/GenBank/DDBJ databases">
        <title>Paraburkholderia sp. 7MK8-2, isolated from soil.</title>
        <authorList>
            <person name="Gao Z.-H."/>
            <person name="Qiu L.-H."/>
        </authorList>
    </citation>
    <scope>NUCLEOTIDE SEQUENCE [LARGE SCALE GENOMIC DNA]</scope>
    <source>
        <strain evidence="1 2">7MK8-2</strain>
    </source>
</reference>
<name>A0A494XHK0_9BURK</name>
<comment type="caution">
    <text evidence="1">The sequence shown here is derived from an EMBL/GenBank/DDBJ whole genome shotgun (WGS) entry which is preliminary data.</text>
</comment>
<dbReference type="AlphaFoldDB" id="A0A494XHK0"/>
<dbReference type="Gene3D" id="3.55.50.60">
    <property type="entry name" value="DotD protein"/>
    <property type="match status" value="1"/>
</dbReference>
<organism evidence="1 2">
    <name type="scientific">Trinickia fusca</name>
    <dbReference type="NCBI Taxonomy" id="2419777"/>
    <lineage>
        <taxon>Bacteria</taxon>
        <taxon>Pseudomonadati</taxon>
        <taxon>Pseudomonadota</taxon>
        <taxon>Betaproteobacteria</taxon>
        <taxon>Burkholderiales</taxon>
        <taxon>Burkholderiaceae</taxon>
        <taxon>Trinickia</taxon>
    </lineage>
</organism>
<dbReference type="InterPro" id="IPR038140">
    <property type="entry name" value="DotD_sf"/>
</dbReference>
<accession>A0A494XHK0</accession>
<proteinExistence type="predicted"/>
<protein>
    <recommendedName>
        <fullName evidence="3">DotD/TraH family lipoprotein</fullName>
    </recommendedName>
</protein>
<keyword evidence="2" id="KW-1185">Reference proteome</keyword>
<evidence type="ECO:0000313" key="1">
    <source>
        <dbReference type="EMBL" id="RKP47574.1"/>
    </source>
</evidence>
<dbReference type="EMBL" id="RBZV01000005">
    <property type="protein sequence ID" value="RKP47574.1"/>
    <property type="molecule type" value="Genomic_DNA"/>
</dbReference>
<dbReference type="OrthoDB" id="8969969at2"/>
<dbReference type="Proteomes" id="UP000280434">
    <property type="component" value="Unassembled WGS sequence"/>
</dbReference>
<evidence type="ECO:0008006" key="3">
    <source>
        <dbReference type="Google" id="ProtNLM"/>
    </source>
</evidence>
<dbReference type="Pfam" id="PF16816">
    <property type="entry name" value="DotD"/>
    <property type="match status" value="1"/>
</dbReference>